<dbReference type="Proteomes" id="UP001054897">
    <property type="component" value="Chromosome"/>
</dbReference>
<keyword evidence="4" id="KW-0788">Thiol protease</keyword>
<organism evidence="6 7">
    <name type="scientific">Ectopseudomonas hydrolytica</name>
    <dbReference type="NCBI Taxonomy" id="2493633"/>
    <lineage>
        <taxon>Bacteria</taxon>
        <taxon>Pseudomonadati</taxon>
        <taxon>Pseudomonadota</taxon>
        <taxon>Gammaproteobacteria</taxon>
        <taxon>Pseudomonadales</taxon>
        <taxon>Pseudomonadaceae</taxon>
        <taxon>Ectopseudomonas</taxon>
    </lineage>
</organism>
<keyword evidence="3" id="KW-0378">Hydrolase</keyword>
<evidence type="ECO:0000256" key="4">
    <source>
        <dbReference type="ARBA" id="ARBA00022807"/>
    </source>
</evidence>
<dbReference type="RefSeq" id="WP_252576712.1">
    <property type="nucleotide sequence ID" value="NZ_CP099397.1"/>
</dbReference>
<dbReference type="Pfam" id="PF00877">
    <property type="entry name" value="NLPC_P60"/>
    <property type="match status" value="1"/>
</dbReference>
<comment type="similarity">
    <text evidence="1">Belongs to the peptidase C40 family.</text>
</comment>
<dbReference type="EMBL" id="CP099397">
    <property type="protein sequence ID" value="USR39889.1"/>
    <property type="molecule type" value="Genomic_DNA"/>
</dbReference>
<reference evidence="6" key="1">
    <citation type="submission" date="2022-06" db="EMBL/GenBank/DDBJ databases">
        <title>Complete genome of Pseudomonas hydrolytica DSWY01T.</title>
        <authorList>
            <person name="Jung J."/>
            <person name="Jeon C.O."/>
        </authorList>
    </citation>
    <scope>NUCLEOTIDE SEQUENCE</scope>
    <source>
        <strain evidence="6">DSWY01</strain>
    </source>
</reference>
<dbReference type="InterPro" id="IPR000064">
    <property type="entry name" value="NLP_P60_dom"/>
</dbReference>
<dbReference type="Gene3D" id="3.90.1720.10">
    <property type="entry name" value="endopeptidase domain like (from Nostoc punctiforme)"/>
    <property type="match status" value="1"/>
</dbReference>
<gene>
    <name evidence="6" type="ORF">L1F06_000195</name>
</gene>
<evidence type="ECO:0000313" key="7">
    <source>
        <dbReference type="Proteomes" id="UP001054897"/>
    </source>
</evidence>
<evidence type="ECO:0000256" key="3">
    <source>
        <dbReference type="ARBA" id="ARBA00022801"/>
    </source>
</evidence>
<evidence type="ECO:0000256" key="2">
    <source>
        <dbReference type="ARBA" id="ARBA00022670"/>
    </source>
</evidence>
<evidence type="ECO:0000256" key="1">
    <source>
        <dbReference type="ARBA" id="ARBA00007074"/>
    </source>
</evidence>
<evidence type="ECO:0000313" key="6">
    <source>
        <dbReference type="EMBL" id="USR39889.1"/>
    </source>
</evidence>
<keyword evidence="7" id="KW-1185">Reference proteome</keyword>
<dbReference type="PANTHER" id="PTHR47053:SF1">
    <property type="entry name" value="MUREIN DD-ENDOPEPTIDASE MEPH-RELATED"/>
    <property type="match status" value="1"/>
</dbReference>
<dbReference type="InterPro" id="IPR038765">
    <property type="entry name" value="Papain-like_cys_pep_sf"/>
</dbReference>
<evidence type="ECO:0000259" key="5">
    <source>
        <dbReference type="PROSITE" id="PS51935"/>
    </source>
</evidence>
<dbReference type="InterPro" id="IPR051202">
    <property type="entry name" value="Peptidase_C40"/>
</dbReference>
<dbReference type="PANTHER" id="PTHR47053">
    <property type="entry name" value="MUREIN DD-ENDOPEPTIDASE MEPH-RELATED"/>
    <property type="match status" value="1"/>
</dbReference>
<proteinExistence type="inferred from homology"/>
<feature type="domain" description="NlpC/P60" evidence="5">
    <location>
        <begin position="4"/>
        <end position="129"/>
    </location>
</feature>
<keyword evidence="2" id="KW-0645">Protease</keyword>
<accession>A0ABY5AA38</accession>
<sequence>MSRAEPAREVVKRALGAVGIPYRWGGASPKQGFDCSGLVQYAFKPLEDLDLPRTSRALARLDAPSIGRHELQAGDLLFFRLRSSSVDHVAIYLGEGRFIHAPRRGSNVRIDRLDDGYWQRHFQLAKRVVPEV</sequence>
<dbReference type="SUPFAM" id="SSF54001">
    <property type="entry name" value="Cysteine proteinases"/>
    <property type="match status" value="1"/>
</dbReference>
<dbReference type="GeneID" id="300079354"/>
<protein>
    <submittedName>
        <fullName evidence="6">C40 family peptidase</fullName>
    </submittedName>
</protein>
<dbReference type="PROSITE" id="PS51935">
    <property type="entry name" value="NLPC_P60"/>
    <property type="match status" value="1"/>
</dbReference>
<name>A0ABY5AA38_9GAMM</name>